<sequence length="215" mass="23116">MRTSLSSAKGLRASKDVAKVHSATANISSGAPRDPGDSSGGSCSPESHDLHSAPESSSRNKHHGLAAQPASLLTLTNLKQAARRLHIVYDQRENDEGTNRADARLSSASYASVDSQDCRGGRRALRRNFASALANKRASQTNPRGITGVLLEKMQRIESTLATAANGVRSGEDRQHQQQDILDQFAEQLRRIEHAVCRKDAHSSSKSKAPDGSIK</sequence>
<gene>
    <name evidence="2" type="ORF">PCAR00345_LOCUS4068</name>
</gene>
<feature type="region of interest" description="Disordered" evidence="1">
    <location>
        <begin position="1"/>
        <end position="65"/>
    </location>
</feature>
<reference evidence="2" key="1">
    <citation type="submission" date="2021-01" db="EMBL/GenBank/DDBJ databases">
        <authorList>
            <person name="Corre E."/>
            <person name="Pelletier E."/>
            <person name="Niang G."/>
            <person name="Scheremetjew M."/>
            <person name="Finn R."/>
            <person name="Kale V."/>
            <person name="Holt S."/>
            <person name="Cochrane G."/>
            <person name="Meng A."/>
            <person name="Brown T."/>
            <person name="Cohen L."/>
        </authorList>
    </citation>
    <scope>NUCLEOTIDE SEQUENCE</scope>
    <source>
        <strain evidence="2">CCMP645</strain>
    </source>
</reference>
<evidence type="ECO:0000256" key="1">
    <source>
        <dbReference type="SAM" id="MobiDB-lite"/>
    </source>
</evidence>
<proteinExistence type="predicted"/>
<dbReference type="AlphaFoldDB" id="A0A7S4B296"/>
<protein>
    <submittedName>
        <fullName evidence="2">Uncharacterized protein</fullName>
    </submittedName>
</protein>
<evidence type="ECO:0000313" key="2">
    <source>
        <dbReference type="EMBL" id="CAE0751483.1"/>
    </source>
</evidence>
<accession>A0A7S4B296</accession>
<organism evidence="2">
    <name type="scientific">Chrysotila carterae</name>
    <name type="common">Marine alga</name>
    <name type="synonym">Syracosphaera carterae</name>
    <dbReference type="NCBI Taxonomy" id="13221"/>
    <lineage>
        <taxon>Eukaryota</taxon>
        <taxon>Haptista</taxon>
        <taxon>Haptophyta</taxon>
        <taxon>Prymnesiophyceae</taxon>
        <taxon>Isochrysidales</taxon>
        <taxon>Isochrysidaceae</taxon>
        <taxon>Chrysotila</taxon>
    </lineage>
</organism>
<name>A0A7S4B296_CHRCT</name>
<feature type="region of interest" description="Disordered" evidence="1">
    <location>
        <begin position="196"/>
        <end position="215"/>
    </location>
</feature>
<dbReference type="EMBL" id="HBIZ01007088">
    <property type="protein sequence ID" value="CAE0751483.1"/>
    <property type="molecule type" value="Transcribed_RNA"/>
</dbReference>